<dbReference type="PANTHER" id="PTHR13132">
    <property type="entry name" value="ALPHA- 1,6 -FUCOSYLTRANSFERASE"/>
    <property type="match status" value="1"/>
</dbReference>
<sequence>MPPTLDLSRTRHSKMTVSRPRINLRRAASYNHDKGPMSSTSSSFSFNHLLFSPPPSPGLPALTPRFRKSPTGLTGFVRPSRVLRLIGWILGAVCLFYLATSAVRHAPAIPILSWSSRPHDRRDVATQDNLPDFPTPVMVADKRGRTKWTVSIPSSYDFPLSISQYADMCAKCREVSGRVQTLRSQSHGLPHTILAFGSSGSEPRDPHFVDVHEAEKHGFLPGLADESSKLNKQAYESDLVGESKGGLADMPVCQTSMTFVLESAEAGLGKTLMMLWTAYGVARREGRAFFIDDTRWAYGRYTDIFQAPSDQGCRDPRRHEMLPCPRQARHLVVSVATAMDILGDSNSGPSDAEPADTPSQEAMFSLARQGYDALFKLNKEDSEYVDDRVRELMTKRVVPKSKGRQNGMAIGVHVRRGDLHPLEYQYRYSYMPLNVYAEAARRLQEDRYNDTGPDRREDRAAKEHSFLVLASDDPMVYEADEFAAANRAQERIKLASKTASQNSNPDRRVMRKFVDESFGWEGGFFAPMFWNLGLVSPTATQADPSAETIRLRSLIGRAYMMDLAVLADVSDVVICTVSATGCRLLAVMMGWESAMEKGNWVNVDGRYEWTGIS</sequence>
<name>A0AAJ0FIM9_9PEZI</name>
<dbReference type="Proteomes" id="UP001244011">
    <property type="component" value="Unassembled WGS sequence"/>
</dbReference>
<evidence type="ECO:0000313" key="2">
    <source>
        <dbReference type="Proteomes" id="UP001244011"/>
    </source>
</evidence>
<dbReference type="AlphaFoldDB" id="A0AAJ0FIM9"/>
<proteinExistence type="predicted"/>
<dbReference type="GO" id="GO:0046921">
    <property type="term" value="F:alpha-(1-&gt;6)-fucosyltransferase activity"/>
    <property type="evidence" value="ECO:0007669"/>
    <property type="project" value="TreeGrafter"/>
</dbReference>
<dbReference type="GeneID" id="85306896"/>
<gene>
    <name evidence="1" type="ORF">QBC33DRAFT_336843</name>
</gene>
<dbReference type="GO" id="GO:0006487">
    <property type="term" value="P:protein N-linked glycosylation"/>
    <property type="evidence" value="ECO:0007669"/>
    <property type="project" value="TreeGrafter"/>
</dbReference>
<accession>A0AAJ0FIM9</accession>
<dbReference type="PANTHER" id="PTHR13132:SF29">
    <property type="entry name" value="ALPHA-(1,6)-FUCOSYLTRANSFERASE"/>
    <property type="match status" value="1"/>
</dbReference>
<comment type="caution">
    <text evidence="1">The sequence shown here is derived from an EMBL/GenBank/DDBJ whole genome shotgun (WGS) entry which is preliminary data.</text>
</comment>
<dbReference type="EMBL" id="MU839002">
    <property type="protein sequence ID" value="KAK1769766.1"/>
    <property type="molecule type" value="Genomic_DNA"/>
</dbReference>
<evidence type="ECO:0000313" key="1">
    <source>
        <dbReference type="EMBL" id="KAK1769766.1"/>
    </source>
</evidence>
<reference evidence="1" key="1">
    <citation type="submission" date="2023-06" db="EMBL/GenBank/DDBJ databases">
        <title>Genome-scale phylogeny and comparative genomics of the fungal order Sordariales.</title>
        <authorList>
            <consortium name="Lawrence Berkeley National Laboratory"/>
            <person name="Hensen N."/>
            <person name="Bonometti L."/>
            <person name="Westerberg I."/>
            <person name="Brannstrom I.O."/>
            <person name="Guillou S."/>
            <person name="Cros-Aarteil S."/>
            <person name="Calhoun S."/>
            <person name="Haridas S."/>
            <person name="Kuo A."/>
            <person name="Mondo S."/>
            <person name="Pangilinan J."/>
            <person name="Riley R."/>
            <person name="Labutti K."/>
            <person name="Andreopoulos B."/>
            <person name="Lipzen A."/>
            <person name="Chen C."/>
            <person name="Yanf M."/>
            <person name="Daum C."/>
            <person name="Ng V."/>
            <person name="Clum A."/>
            <person name="Steindorff A."/>
            <person name="Ohm R."/>
            <person name="Martin F."/>
            <person name="Silar P."/>
            <person name="Natvig D."/>
            <person name="Lalanne C."/>
            <person name="Gautier V."/>
            <person name="Ament-Velasquez S.L."/>
            <person name="Kruys A."/>
            <person name="Hutchinson M.I."/>
            <person name="Powell A.J."/>
            <person name="Barry K."/>
            <person name="Miller A.N."/>
            <person name="Grigoriev I.V."/>
            <person name="Debuchy R."/>
            <person name="Gladieux P."/>
            <person name="Thoren M.H."/>
            <person name="Johannesson H."/>
        </authorList>
    </citation>
    <scope>NUCLEOTIDE SEQUENCE</scope>
    <source>
        <strain evidence="1">8032-3</strain>
    </source>
</reference>
<dbReference type="RefSeq" id="XP_060285979.1">
    <property type="nucleotide sequence ID" value="XM_060423709.1"/>
</dbReference>
<protein>
    <submittedName>
        <fullName evidence="1">Uncharacterized protein</fullName>
    </submittedName>
</protein>
<keyword evidence="2" id="KW-1185">Reference proteome</keyword>
<organism evidence="1 2">
    <name type="scientific">Phialemonium atrogriseum</name>
    <dbReference type="NCBI Taxonomy" id="1093897"/>
    <lineage>
        <taxon>Eukaryota</taxon>
        <taxon>Fungi</taxon>
        <taxon>Dikarya</taxon>
        <taxon>Ascomycota</taxon>
        <taxon>Pezizomycotina</taxon>
        <taxon>Sordariomycetes</taxon>
        <taxon>Sordariomycetidae</taxon>
        <taxon>Cephalothecales</taxon>
        <taxon>Cephalothecaceae</taxon>
        <taxon>Phialemonium</taxon>
    </lineage>
</organism>